<dbReference type="Proteomes" id="UP000187526">
    <property type="component" value="Unassembled WGS sequence"/>
</dbReference>
<name>A0A1R1I5E9_9RHOO</name>
<evidence type="ECO:0000313" key="2">
    <source>
        <dbReference type="EMBL" id="OMG53976.1"/>
    </source>
</evidence>
<feature type="compositionally biased region" description="Polar residues" evidence="1">
    <location>
        <begin position="1"/>
        <end position="18"/>
    </location>
</feature>
<comment type="caution">
    <text evidence="2">The sequence shown here is derived from an EMBL/GenBank/DDBJ whole genome shotgun (WGS) entry which is preliminary data.</text>
</comment>
<accession>A0A1R1I5E9</accession>
<reference evidence="2 3" key="1">
    <citation type="submission" date="2016-10" db="EMBL/GenBank/DDBJ databases">
        <title>Alkaliphiles isolated from bioreactors.</title>
        <authorList>
            <person name="Salah Z."/>
            <person name="Rout S.P."/>
            <person name="Humphreys P.N."/>
        </authorList>
    </citation>
    <scope>NUCLEOTIDE SEQUENCE [LARGE SCALE GENOMIC DNA]</scope>
    <source>
        <strain evidence="2 3">ZS02</strain>
    </source>
</reference>
<dbReference type="STRING" id="418702.BJN45_08775"/>
<evidence type="ECO:0000313" key="3">
    <source>
        <dbReference type="Proteomes" id="UP000187526"/>
    </source>
</evidence>
<keyword evidence="3" id="KW-1185">Reference proteome</keyword>
<dbReference type="EMBL" id="MTHD01000003">
    <property type="protein sequence ID" value="OMG53976.1"/>
    <property type="molecule type" value="Genomic_DNA"/>
</dbReference>
<proteinExistence type="predicted"/>
<organism evidence="2 3">
    <name type="scientific">Azonexus hydrophilus</name>
    <dbReference type="NCBI Taxonomy" id="418702"/>
    <lineage>
        <taxon>Bacteria</taxon>
        <taxon>Pseudomonadati</taxon>
        <taxon>Pseudomonadota</taxon>
        <taxon>Betaproteobacteria</taxon>
        <taxon>Rhodocyclales</taxon>
        <taxon>Azonexaceae</taxon>
        <taxon>Azonexus</taxon>
    </lineage>
</organism>
<gene>
    <name evidence="2" type="ORF">BJN45_08775</name>
</gene>
<protein>
    <submittedName>
        <fullName evidence="2">Uncharacterized protein</fullName>
    </submittedName>
</protein>
<dbReference type="OrthoDB" id="7304788at2"/>
<sequence length="121" mass="13408">MSKNKPVTDSTKVESGQGTMVKGINDWEGEVTGVPGPKSRFTRLRIGMSQQQVVDLAGQPTDQGAYVTGKAFIPFYFGSDRSRWEMVYKGQGRLIFSNQSGFGSGYYLTWIIHNANEGGYR</sequence>
<evidence type="ECO:0000256" key="1">
    <source>
        <dbReference type="SAM" id="MobiDB-lite"/>
    </source>
</evidence>
<dbReference type="AlphaFoldDB" id="A0A1R1I5E9"/>
<feature type="region of interest" description="Disordered" evidence="1">
    <location>
        <begin position="1"/>
        <end position="34"/>
    </location>
</feature>